<proteinExistence type="predicted"/>
<sequence>MPNNNQVKLKKTQVEEHPRTSSIFNNMKFVTACNDSLNSRTSNVNVVYVTCKKCSVDSDHFACVTKMLNDMNARTKKPNVVPISTRKPKGHTNKSIATPHMKKVASKSTNQKPQSYYRMLYEKTSTVCFGNDQFAPILGYGDLVQGNIMINRVYYVEGINHNLFSEEGIAFEESFAPVAYLEAFWIFIAYAIHKSFPIYQMDVKIEFLNGPLKEEVYFAQPDGFVDPDHLEKVYRLMKALYGLNQAPRAWYNELSKFLISKGFTNGTIDPTLFTRFEMSLVGEMKIFLGLQIYQSPQGIFINQAKYALEILHKHGMEKCQSIGTPMAMEPKLDADLSRNLVDQTDYSSKIRSLMYLKSSRPEIVQAVTSQSAGCQRSRIALQCPPQRLNTWHYLQAVLNHSNLMQPRTALPYKHIHTQYHFIKEQVKNDIIALYLVGTEYQLADMFTKALPENRFKNLVRRIGMRCLNPLKMEVLAKESA</sequence>
<reference evidence="2" key="1">
    <citation type="journal article" date="2019" name="Sci. Rep.">
        <title>Draft genome of Tanacetum cinerariifolium, the natural source of mosquito coil.</title>
        <authorList>
            <person name="Yamashiro T."/>
            <person name="Shiraishi A."/>
            <person name="Satake H."/>
            <person name="Nakayama K."/>
        </authorList>
    </citation>
    <scope>NUCLEOTIDE SEQUENCE</scope>
</reference>
<protein>
    <submittedName>
        <fullName evidence="2">Putative ribonuclease H-like domain-containing protein</fullName>
    </submittedName>
</protein>
<dbReference type="EMBL" id="BKCJ010002250">
    <property type="protein sequence ID" value="GEU47295.1"/>
    <property type="molecule type" value="Genomic_DNA"/>
</dbReference>
<evidence type="ECO:0000313" key="2">
    <source>
        <dbReference type="EMBL" id="GEU47295.1"/>
    </source>
</evidence>
<accession>A0A6L2KH48</accession>
<comment type="caution">
    <text evidence="2">The sequence shown here is derived from an EMBL/GenBank/DDBJ whole genome shotgun (WGS) entry which is preliminary data.</text>
</comment>
<name>A0A6L2KH48_TANCI</name>
<evidence type="ECO:0000259" key="1">
    <source>
        <dbReference type="Pfam" id="PF07727"/>
    </source>
</evidence>
<dbReference type="Pfam" id="PF07727">
    <property type="entry name" value="RVT_2"/>
    <property type="match status" value="1"/>
</dbReference>
<dbReference type="InterPro" id="IPR013103">
    <property type="entry name" value="RVT_2"/>
</dbReference>
<gene>
    <name evidence="2" type="ORF">Tci_019273</name>
</gene>
<organism evidence="2">
    <name type="scientific">Tanacetum cinerariifolium</name>
    <name type="common">Dalmatian daisy</name>
    <name type="synonym">Chrysanthemum cinerariifolium</name>
    <dbReference type="NCBI Taxonomy" id="118510"/>
    <lineage>
        <taxon>Eukaryota</taxon>
        <taxon>Viridiplantae</taxon>
        <taxon>Streptophyta</taxon>
        <taxon>Embryophyta</taxon>
        <taxon>Tracheophyta</taxon>
        <taxon>Spermatophyta</taxon>
        <taxon>Magnoliopsida</taxon>
        <taxon>eudicotyledons</taxon>
        <taxon>Gunneridae</taxon>
        <taxon>Pentapetalae</taxon>
        <taxon>asterids</taxon>
        <taxon>campanulids</taxon>
        <taxon>Asterales</taxon>
        <taxon>Asteraceae</taxon>
        <taxon>Asteroideae</taxon>
        <taxon>Anthemideae</taxon>
        <taxon>Anthemidinae</taxon>
        <taxon>Tanacetum</taxon>
    </lineage>
</organism>
<dbReference type="AlphaFoldDB" id="A0A6L2KH48"/>
<feature type="domain" description="Reverse transcriptase Ty1/copia-type" evidence="1">
    <location>
        <begin position="167"/>
        <end position="275"/>
    </location>
</feature>